<keyword evidence="2" id="KW-1185">Reference proteome</keyword>
<evidence type="ECO:0000313" key="1">
    <source>
        <dbReference type="EMBL" id="XFO71415.1"/>
    </source>
</evidence>
<reference evidence="1" key="1">
    <citation type="submission" date="2024-05" db="EMBL/GenBank/DDBJ databases">
        <title>Isolation and characterization of Sporomusa carbonis sp. nov., a carboxydotrophic hydrogenogen in the genus of Sporomusa isolated from a charcoal burning pile.</title>
        <authorList>
            <person name="Boeer T."/>
            <person name="Rosenbaum F."/>
            <person name="Eysell L."/>
            <person name="Mueller V."/>
            <person name="Daniel R."/>
            <person name="Poehlein A."/>
        </authorList>
    </citation>
    <scope>NUCLEOTIDE SEQUENCE [LARGE SCALE GENOMIC DNA]</scope>
    <source>
        <strain evidence="1">DSM 3132</strain>
    </source>
</reference>
<evidence type="ECO:0000313" key="2">
    <source>
        <dbReference type="Proteomes" id="UP000216052"/>
    </source>
</evidence>
<organism evidence="1 2">
    <name type="scientific">Sporomusa acidovorans (strain ATCC 49682 / DSM 3132 / Mol)</name>
    <dbReference type="NCBI Taxonomy" id="1123286"/>
    <lineage>
        <taxon>Bacteria</taxon>
        <taxon>Bacillati</taxon>
        <taxon>Bacillota</taxon>
        <taxon>Negativicutes</taxon>
        <taxon>Selenomonadales</taxon>
        <taxon>Sporomusaceae</taxon>
        <taxon>Sporomusa</taxon>
    </lineage>
</organism>
<dbReference type="EMBL" id="CP155571">
    <property type="protein sequence ID" value="XFO71415.1"/>
    <property type="molecule type" value="Genomic_DNA"/>
</dbReference>
<proteinExistence type="predicted"/>
<sequence>MCDVDRLLAPLENMDRTTLAKAYLMALQENICLRRQVQKAAGQDLMAQTEVTSPTAGKEHG</sequence>
<protein>
    <submittedName>
        <fullName evidence="1">Uncharacterized protein</fullName>
    </submittedName>
</protein>
<dbReference type="Proteomes" id="UP000216052">
    <property type="component" value="Chromosome"/>
</dbReference>
<dbReference type="RefSeq" id="WP_093795886.1">
    <property type="nucleotide sequence ID" value="NZ_CP155571.1"/>
</dbReference>
<accession>A0ABZ3IZL8</accession>
<name>A0ABZ3IZL8_SPOA4</name>
<gene>
    <name evidence="1" type="ORF">SPACI_014300</name>
</gene>